<reference evidence="1 2" key="1">
    <citation type="submission" date="2020-08" db="EMBL/GenBank/DDBJ databases">
        <title>A Genomic Blueprint of the Chicken Gut Microbiome.</title>
        <authorList>
            <person name="Gilroy R."/>
            <person name="Ravi A."/>
            <person name="Getino M."/>
            <person name="Pursley I."/>
            <person name="Horton D.L."/>
            <person name="Alikhan N.-F."/>
            <person name="Baker D."/>
            <person name="Gharbi K."/>
            <person name="Hall N."/>
            <person name="Watson M."/>
            <person name="Adriaenssens E.M."/>
            <person name="Foster-Nyarko E."/>
            <person name="Jarju S."/>
            <person name="Secka A."/>
            <person name="Antonio M."/>
            <person name="Oren A."/>
            <person name="Chaudhuri R."/>
            <person name="La Ragione R.M."/>
            <person name="Hildebrand F."/>
            <person name="Pallen M.J."/>
        </authorList>
    </citation>
    <scope>NUCLEOTIDE SEQUENCE [LARGE SCALE GENOMIC DNA]</scope>
    <source>
        <strain evidence="1 2">Sa3CUA8</strain>
    </source>
</reference>
<evidence type="ECO:0000313" key="1">
    <source>
        <dbReference type="EMBL" id="MBD7908018.1"/>
    </source>
</evidence>
<dbReference type="InterPro" id="IPR009899">
    <property type="entry name" value="ArdA"/>
</dbReference>
<keyword evidence="2" id="KW-1185">Reference proteome</keyword>
<dbReference type="Gene3D" id="3.10.20.480">
    <property type="entry name" value="Antirestriction protein ArdA, domain 1"/>
    <property type="match status" value="1"/>
</dbReference>
<dbReference type="Proteomes" id="UP000659496">
    <property type="component" value="Unassembled WGS sequence"/>
</dbReference>
<proteinExistence type="predicted"/>
<name>A0ABR8PIK4_9BACL</name>
<organism evidence="1 2">
    <name type="scientific">Sporosarcina gallistercoris</name>
    <dbReference type="NCBI Taxonomy" id="2762245"/>
    <lineage>
        <taxon>Bacteria</taxon>
        <taxon>Bacillati</taxon>
        <taxon>Bacillota</taxon>
        <taxon>Bacilli</taxon>
        <taxon>Bacillales</taxon>
        <taxon>Caryophanaceae</taxon>
        <taxon>Sporosarcina</taxon>
    </lineage>
</organism>
<dbReference type="InterPro" id="IPR041895">
    <property type="entry name" value="ArdA_dom1"/>
</dbReference>
<accession>A0ABR8PIK4</accession>
<dbReference type="Gene3D" id="1.10.10.1190">
    <property type="entry name" value="Antirestriction protein ArdA, domain 3"/>
    <property type="match status" value="1"/>
</dbReference>
<evidence type="ECO:0000313" key="2">
    <source>
        <dbReference type="Proteomes" id="UP000659496"/>
    </source>
</evidence>
<dbReference type="Pfam" id="PF07275">
    <property type="entry name" value="ArdA"/>
    <property type="match status" value="1"/>
</dbReference>
<dbReference type="RefSeq" id="WP_191689153.1">
    <property type="nucleotide sequence ID" value="NZ_JACSQY010000003.1"/>
</dbReference>
<dbReference type="EMBL" id="JACSQY010000003">
    <property type="protein sequence ID" value="MBD7908018.1"/>
    <property type="molecule type" value="Genomic_DNA"/>
</dbReference>
<protein>
    <submittedName>
        <fullName evidence="1">Antirestriction protein ArdA</fullName>
    </submittedName>
</protein>
<comment type="caution">
    <text evidence="1">The sequence shown here is derived from an EMBL/GenBank/DDBJ whole genome shotgun (WGS) entry which is preliminary data.</text>
</comment>
<sequence>MLNLYTANLAECTAGNLEGEWISLPTEIETIDAHLNAVLGVNKGIVIRDYESSLPIEVRETDDIYELNRIMQYLAAVAKTEREIIALIAKTKGLELAQVIQIHQDGEYMAFNCHNLKELGQYLYDEGFLSYKIPKEVVDFVDMEKLASDWLSKGEFVDLSNIGYYITY</sequence>
<dbReference type="InterPro" id="IPR041893">
    <property type="entry name" value="ArdA_dom3"/>
</dbReference>
<gene>
    <name evidence="1" type="ORF">H9659_06730</name>
</gene>